<comment type="caution">
    <text evidence="5">The sequence shown here is derived from an EMBL/GenBank/DDBJ whole genome shotgun (WGS) entry which is preliminary data.</text>
</comment>
<dbReference type="Gene3D" id="3.90.550.10">
    <property type="entry name" value="Spore Coat Polysaccharide Biosynthesis Protein SpsA, Chain A"/>
    <property type="match status" value="1"/>
</dbReference>
<keyword evidence="4" id="KW-1133">Transmembrane helix</keyword>
<organism evidence="5 6">
    <name type="scientific">Clostridium fessum</name>
    <dbReference type="NCBI Taxonomy" id="2126740"/>
    <lineage>
        <taxon>Bacteria</taxon>
        <taxon>Bacillati</taxon>
        <taxon>Bacillota</taxon>
        <taxon>Clostridia</taxon>
        <taxon>Eubacteriales</taxon>
        <taxon>Clostridiaceae</taxon>
        <taxon>Clostridium</taxon>
    </lineage>
</organism>
<dbReference type="GO" id="GO:0016787">
    <property type="term" value="F:hydrolase activity"/>
    <property type="evidence" value="ECO:0007669"/>
    <property type="project" value="UniProtKB-KW"/>
</dbReference>
<dbReference type="EMBL" id="PYLO01000001">
    <property type="protein sequence ID" value="PST38677.1"/>
    <property type="molecule type" value="Genomic_DNA"/>
</dbReference>
<proteinExistence type="inferred from homology"/>
<evidence type="ECO:0000256" key="4">
    <source>
        <dbReference type="SAM" id="Phobius"/>
    </source>
</evidence>
<evidence type="ECO:0000313" key="6">
    <source>
        <dbReference type="Proteomes" id="UP000241048"/>
    </source>
</evidence>
<dbReference type="PANTHER" id="PTHR43630">
    <property type="entry name" value="POLY-BETA-1,6-N-ACETYL-D-GLUCOSAMINE SYNTHASE"/>
    <property type="match status" value="1"/>
</dbReference>
<name>A0A2T3FTT1_9CLOT</name>
<accession>A0A2T3FTT1</accession>
<sequence length="467" mass="53978">MTDAFRFFLECVNLFFIIYLIGYSSFLFLSVVAGAIELYKSYRLEQLHNKLWQSYYIPVSILVPAYNEEITVKDTVTSLLNLDYKLYEIIVIDDGSKDKTSQILIDAFHMERVARPIRHLIQCQPEEDVYECPNQKVPITLIRKKNGGKADSLNAGINAARYPWFICMDADSILQHDSLEKIVRPVLEDENVIAVGGSVRPANGVVIKKGHVIKYRLPRNIIARMQSLEYDRSFLAARILLDKINANMIISGAFGLFEKKTVIAVGGYDSSTMGEDMELVVKLHEFSRMNRKPYKIDFAQDAICWSQTPEKLSELGKQRKRWQRGLFQCMWGHRKMLANPRYGAVGLLSYIYFLFYELLSPFIEFFGILTMVLSVMMDMLNVKFMLAFLACYALYGILLTLTAYFSRIYTIDQKLSFRELILAIVACFFETTFLRFYLAFVRVTAFVGYKKNKLNWGKLERKKMNGI</sequence>
<feature type="transmembrane region" description="Helical" evidence="4">
    <location>
        <begin position="344"/>
        <end position="372"/>
    </location>
</feature>
<feature type="transmembrane region" description="Helical" evidence="4">
    <location>
        <begin position="417"/>
        <end position="438"/>
    </location>
</feature>
<keyword evidence="4" id="KW-0812">Transmembrane</keyword>
<dbReference type="Pfam" id="PF13641">
    <property type="entry name" value="Glyco_tranf_2_3"/>
    <property type="match status" value="1"/>
</dbReference>
<dbReference type="Proteomes" id="UP000241048">
    <property type="component" value="Unassembled WGS sequence"/>
</dbReference>
<dbReference type="RefSeq" id="WP_106999879.1">
    <property type="nucleotide sequence ID" value="NZ_JAQDZI010000001.1"/>
</dbReference>
<keyword evidence="3" id="KW-0808">Transferase</keyword>
<dbReference type="InterPro" id="IPR029044">
    <property type="entry name" value="Nucleotide-diphossugar_trans"/>
</dbReference>
<evidence type="ECO:0000256" key="3">
    <source>
        <dbReference type="ARBA" id="ARBA00022679"/>
    </source>
</evidence>
<protein>
    <submittedName>
        <fullName evidence="5">Glycosyl hydrolase</fullName>
    </submittedName>
</protein>
<reference evidence="5 6" key="1">
    <citation type="submission" date="2018-03" db="EMBL/GenBank/DDBJ databases">
        <title>Lachnoclostridium SNUG30386 gen.nov., sp.nov., isolated from human faeces.</title>
        <authorList>
            <person name="Seo B."/>
            <person name="Jeon K."/>
            <person name="Ko G."/>
        </authorList>
    </citation>
    <scope>NUCLEOTIDE SEQUENCE [LARGE SCALE GENOMIC DNA]</scope>
    <source>
        <strain evidence="5 6">SNUG30386</strain>
    </source>
</reference>
<dbReference type="CDD" id="cd06423">
    <property type="entry name" value="CESA_like"/>
    <property type="match status" value="1"/>
</dbReference>
<feature type="transmembrane region" description="Helical" evidence="4">
    <location>
        <begin position="384"/>
        <end position="405"/>
    </location>
</feature>
<keyword evidence="2" id="KW-0328">Glycosyltransferase</keyword>
<dbReference type="SUPFAM" id="SSF53448">
    <property type="entry name" value="Nucleotide-diphospho-sugar transferases"/>
    <property type="match status" value="1"/>
</dbReference>
<evidence type="ECO:0000256" key="1">
    <source>
        <dbReference type="ARBA" id="ARBA00006739"/>
    </source>
</evidence>
<keyword evidence="4" id="KW-0472">Membrane</keyword>
<keyword evidence="5" id="KW-0378">Hydrolase</keyword>
<dbReference type="AlphaFoldDB" id="A0A2T3FTT1"/>
<comment type="similarity">
    <text evidence="1">Belongs to the glycosyltransferase 2 family.</text>
</comment>
<dbReference type="PANTHER" id="PTHR43630:SF1">
    <property type="entry name" value="POLY-BETA-1,6-N-ACETYL-D-GLUCOSAMINE SYNTHASE"/>
    <property type="match status" value="1"/>
</dbReference>
<evidence type="ECO:0000313" key="5">
    <source>
        <dbReference type="EMBL" id="PST38677.1"/>
    </source>
</evidence>
<evidence type="ECO:0000256" key="2">
    <source>
        <dbReference type="ARBA" id="ARBA00022676"/>
    </source>
</evidence>
<keyword evidence="6" id="KW-1185">Reference proteome</keyword>
<feature type="transmembrane region" description="Helical" evidence="4">
    <location>
        <begin position="12"/>
        <end position="36"/>
    </location>
</feature>
<gene>
    <name evidence="5" type="ORF">C7U56_01605</name>
</gene>
<dbReference type="GO" id="GO:0016757">
    <property type="term" value="F:glycosyltransferase activity"/>
    <property type="evidence" value="ECO:0007669"/>
    <property type="project" value="UniProtKB-KW"/>
</dbReference>